<dbReference type="OrthoDB" id="6316270at2"/>
<dbReference type="EMBL" id="SLWF01000002">
    <property type="protein sequence ID" value="TCN90136.1"/>
    <property type="molecule type" value="Genomic_DNA"/>
</dbReference>
<evidence type="ECO:0000313" key="2">
    <source>
        <dbReference type="EMBL" id="TCN90136.1"/>
    </source>
</evidence>
<evidence type="ECO:0000256" key="1">
    <source>
        <dbReference type="SAM" id="SignalP"/>
    </source>
</evidence>
<organism evidence="2 3">
    <name type="scientific">Shewanella fodinae</name>
    <dbReference type="NCBI Taxonomy" id="552357"/>
    <lineage>
        <taxon>Bacteria</taxon>
        <taxon>Pseudomonadati</taxon>
        <taxon>Pseudomonadota</taxon>
        <taxon>Gammaproteobacteria</taxon>
        <taxon>Alteromonadales</taxon>
        <taxon>Shewanellaceae</taxon>
        <taxon>Shewanella</taxon>
    </lineage>
</organism>
<reference evidence="2 3" key="1">
    <citation type="submission" date="2019-03" db="EMBL/GenBank/DDBJ databases">
        <title>Freshwater and sediment microbial communities from various areas in North America, analyzing microbe dynamics in response to fracking.</title>
        <authorList>
            <person name="Lamendella R."/>
        </authorList>
    </citation>
    <scope>NUCLEOTIDE SEQUENCE [LARGE SCALE GENOMIC DNA]</scope>
    <source>
        <strain evidence="2 3">74A</strain>
    </source>
</reference>
<feature type="signal peptide" evidence="1">
    <location>
        <begin position="1"/>
        <end position="19"/>
    </location>
</feature>
<feature type="chain" id="PRO_5020295554" evidence="1">
    <location>
        <begin position="20"/>
        <end position="129"/>
    </location>
</feature>
<dbReference type="RefSeq" id="WP_133037569.1">
    <property type="nucleotide sequence ID" value="NZ_SLWF01000002.1"/>
</dbReference>
<name>A0A4R2FKL6_9GAMM</name>
<dbReference type="Proteomes" id="UP000294832">
    <property type="component" value="Unassembled WGS sequence"/>
</dbReference>
<evidence type="ECO:0000313" key="3">
    <source>
        <dbReference type="Proteomes" id="UP000294832"/>
    </source>
</evidence>
<accession>A0A4R2FKL6</accession>
<gene>
    <name evidence="2" type="ORF">EDC91_10248</name>
</gene>
<sequence length="129" mass="14549">MKKILILTLLFLVSGKTLADCSFESKKDNYKPEVAASLAERAFKENNVYFIAVAEGIGPSRPGFDIPFTSCVFKNTKWEMLWVGADSQYCVNHEALRAQAKSYAQNFNKTMVQLASMQLSEMCPELRTH</sequence>
<proteinExistence type="predicted"/>
<protein>
    <submittedName>
        <fullName evidence="2">Uncharacterized protein</fullName>
    </submittedName>
</protein>
<keyword evidence="1" id="KW-0732">Signal</keyword>
<comment type="caution">
    <text evidence="2">The sequence shown here is derived from an EMBL/GenBank/DDBJ whole genome shotgun (WGS) entry which is preliminary data.</text>
</comment>
<dbReference type="AlphaFoldDB" id="A0A4R2FKL6"/>
<keyword evidence="3" id="KW-1185">Reference proteome</keyword>